<reference evidence="10 11" key="1">
    <citation type="submission" date="2017-07" db="EMBL/GenBank/DDBJ databases">
        <title>An improved, manually edited Actinidia chinensis var. chinensis (kiwifruit) genome highlights the challenges associated with draft genomes and gene prediction in plants.</title>
        <authorList>
            <person name="Pilkington S."/>
            <person name="Crowhurst R."/>
            <person name="Hilario E."/>
            <person name="Nardozza S."/>
            <person name="Fraser L."/>
            <person name="Peng Y."/>
            <person name="Gunaseelan K."/>
            <person name="Simpson R."/>
            <person name="Tahir J."/>
            <person name="Deroles S."/>
            <person name="Templeton K."/>
            <person name="Luo Z."/>
            <person name="Davy M."/>
            <person name="Cheng C."/>
            <person name="Mcneilage M."/>
            <person name="Scaglione D."/>
            <person name="Liu Y."/>
            <person name="Zhang Q."/>
            <person name="Datson P."/>
            <person name="De Silva N."/>
            <person name="Gardiner S."/>
            <person name="Bassett H."/>
            <person name="Chagne D."/>
            <person name="Mccallum J."/>
            <person name="Dzierzon H."/>
            <person name="Deng C."/>
            <person name="Wang Y.-Y."/>
            <person name="Barron N."/>
            <person name="Manako K."/>
            <person name="Bowen J."/>
            <person name="Foster T."/>
            <person name="Erridge Z."/>
            <person name="Tiffin H."/>
            <person name="Waite C."/>
            <person name="Davies K."/>
            <person name="Grierson E."/>
            <person name="Laing W."/>
            <person name="Kirk R."/>
            <person name="Chen X."/>
            <person name="Wood M."/>
            <person name="Montefiori M."/>
            <person name="Brummell D."/>
            <person name="Schwinn K."/>
            <person name="Catanach A."/>
            <person name="Fullerton C."/>
            <person name="Li D."/>
            <person name="Meiyalaghan S."/>
            <person name="Nieuwenhuizen N."/>
            <person name="Read N."/>
            <person name="Prakash R."/>
            <person name="Hunter D."/>
            <person name="Zhang H."/>
            <person name="Mckenzie M."/>
            <person name="Knabel M."/>
            <person name="Harris A."/>
            <person name="Allan A."/>
            <person name="Chen A."/>
            <person name="Janssen B."/>
            <person name="Plunkett B."/>
            <person name="Dwamena C."/>
            <person name="Voogd C."/>
            <person name="Leif D."/>
            <person name="Lafferty D."/>
            <person name="Souleyre E."/>
            <person name="Varkonyi-Gasic E."/>
            <person name="Gambi F."/>
            <person name="Hanley J."/>
            <person name="Yao J.-L."/>
            <person name="Cheung J."/>
            <person name="David K."/>
            <person name="Warren B."/>
            <person name="Marsh K."/>
            <person name="Snowden K."/>
            <person name="Lin-Wang K."/>
            <person name="Brian L."/>
            <person name="Martinez-Sanchez M."/>
            <person name="Wang M."/>
            <person name="Ileperuma N."/>
            <person name="Macnee N."/>
            <person name="Campin R."/>
            <person name="Mcatee P."/>
            <person name="Drummond R."/>
            <person name="Espley R."/>
            <person name="Ireland H."/>
            <person name="Wu R."/>
            <person name="Atkinson R."/>
            <person name="Karunairetnam S."/>
            <person name="Bulley S."/>
            <person name="Chunkath S."/>
            <person name="Hanley Z."/>
            <person name="Storey R."/>
            <person name="Thrimawithana A."/>
            <person name="Thomson S."/>
            <person name="David C."/>
            <person name="Testolin R."/>
        </authorList>
    </citation>
    <scope>NUCLEOTIDE SEQUENCE [LARGE SCALE GENOMIC DNA]</scope>
    <source>
        <strain evidence="11">cv. Red5</strain>
        <tissue evidence="10">Young leaf</tissue>
    </source>
</reference>
<dbReference type="FunCoup" id="A0A2R6PX67">
    <property type="interactions" value="2713"/>
</dbReference>
<evidence type="ECO:0000256" key="6">
    <source>
        <dbReference type="SAM" id="Coils"/>
    </source>
</evidence>
<evidence type="ECO:0000256" key="3">
    <source>
        <dbReference type="ARBA" id="ARBA00012899"/>
    </source>
</evidence>
<comment type="similarity">
    <text evidence="2">Belongs to the UMP kinase family.</text>
</comment>
<gene>
    <name evidence="10" type="ORF">CEY00_Acc24933</name>
</gene>
<dbReference type="Pfam" id="PF13837">
    <property type="entry name" value="Myb_DNA-bind_4"/>
    <property type="match status" value="1"/>
</dbReference>
<dbReference type="Gene3D" id="3.40.1160.10">
    <property type="entry name" value="Acetylglutamate kinase-like"/>
    <property type="match status" value="1"/>
</dbReference>
<feature type="compositionally biased region" description="Basic and acidic residues" evidence="7">
    <location>
        <begin position="52"/>
        <end position="66"/>
    </location>
</feature>
<dbReference type="SUPFAM" id="SSF53633">
    <property type="entry name" value="Carbamate kinase-like"/>
    <property type="match status" value="1"/>
</dbReference>
<evidence type="ECO:0000313" key="11">
    <source>
        <dbReference type="Proteomes" id="UP000241394"/>
    </source>
</evidence>
<dbReference type="InterPro" id="IPR015963">
    <property type="entry name" value="Uridylate_kinase_bac"/>
</dbReference>
<keyword evidence="10" id="KW-0808">Transferase</keyword>
<dbReference type="AlphaFoldDB" id="A0A2R6PX67"/>
<dbReference type="InterPro" id="IPR044822">
    <property type="entry name" value="Myb_DNA-bind_4"/>
</dbReference>
<evidence type="ECO:0000256" key="7">
    <source>
        <dbReference type="SAM" id="MobiDB-lite"/>
    </source>
</evidence>
<dbReference type="Pfam" id="PF00696">
    <property type="entry name" value="AA_kinase"/>
    <property type="match status" value="1"/>
</dbReference>
<dbReference type="PANTHER" id="PTHR42833:SF1">
    <property type="entry name" value="UMP KINASE"/>
    <property type="match status" value="1"/>
</dbReference>
<dbReference type="FunFam" id="1.10.10.60:FF:000238">
    <property type="entry name" value="Aspartate/glutamate/uridylate kinase family protein"/>
    <property type="match status" value="1"/>
</dbReference>
<keyword evidence="10" id="KW-0418">Kinase</keyword>
<dbReference type="GO" id="GO:0044210">
    <property type="term" value="P:'de novo' CTP biosynthetic process"/>
    <property type="evidence" value="ECO:0007669"/>
    <property type="project" value="UniProtKB-UniPathway"/>
</dbReference>
<dbReference type="STRING" id="1590841.A0A2R6PX67"/>
<dbReference type="UniPathway" id="UPA00159">
    <property type="reaction ID" value="UER00275"/>
</dbReference>
<dbReference type="InterPro" id="IPR001048">
    <property type="entry name" value="Asp/Glu/Uridylate_kinase"/>
</dbReference>
<evidence type="ECO:0000256" key="4">
    <source>
        <dbReference type="ARBA" id="ARBA00022975"/>
    </source>
</evidence>
<feature type="domain" description="Aspartate/glutamate/uridylate kinase" evidence="8">
    <location>
        <begin position="240"/>
        <end position="450"/>
    </location>
</feature>
<keyword evidence="6" id="KW-0175">Coiled coil</keyword>
<feature type="coiled-coil region" evidence="6">
    <location>
        <begin position="137"/>
        <end position="164"/>
    </location>
</feature>
<dbReference type="HAMAP" id="MF_01220_B">
    <property type="entry name" value="PyrH_B"/>
    <property type="match status" value="1"/>
</dbReference>
<evidence type="ECO:0000259" key="8">
    <source>
        <dbReference type="Pfam" id="PF00696"/>
    </source>
</evidence>
<dbReference type="PANTHER" id="PTHR42833">
    <property type="entry name" value="URIDYLATE KINASE"/>
    <property type="match status" value="1"/>
</dbReference>
<comment type="pathway">
    <text evidence="1">Pyrimidine metabolism; CTP biosynthesis via de novo pathway; UDP from UMP (UMPK route): step 1/1.</text>
</comment>
<evidence type="ECO:0000256" key="5">
    <source>
        <dbReference type="ARBA" id="ARBA00032092"/>
    </source>
</evidence>
<dbReference type="GO" id="GO:0033862">
    <property type="term" value="F:UMP kinase activity"/>
    <property type="evidence" value="ECO:0007669"/>
    <property type="project" value="UniProtKB-EC"/>
</dbReference>
<name>A0A2R6PX67_ACTCC</name>
<evidence type="ECO:0000256" key="1">
    <source>
        <dbReference type="ARBA" id="ARBA00004791"/>
    </source>
</evidence>
<dbReference type="CDD" id="cd04254">
    <property type="entry name" value="AAK_UMPK-PyrH-Ec"/>
    <property type="match status" value="1"/>
</dbReference>
<dbReference type="InterPro" id="IPR036393">
    <property type="entry name" value="AceGlu_kinase-like_sf"/>
</dbReference>
<feature type="region of interest" description="Disordered" evidence="7">
    <location>
        <begin position="1"/>
        <end position="91"/>
    </location>
</feature>
<organism evidence="10 11">
    <name type="scientific">Actinidia chinensis var. chinensis</name>
    <name type="common">Chinese soft-hair kiwi</name>
    <dbReference type="NCBI Taxonomy" id="1590841"/>
    <lineage>
        <taxon>Eukaryota</taxon>
        <taxon>Viridiplantae</taxon>
        <taxon>Streptophyta</taxon>
        <taxon>Embryophyta</taxon>
        <taxon>Tracheophyta</taxon>
        <taxon>Spermatophyta</taxon>
        <taxon>Magnoliopsida</taxon>
        <taxon>eudicotyledons</taxon>
        <taxon>Gunneridae</taxon>
        <taxon>Pentapetalae</taxon>
        <taxon>asterids</taxon>
        <taxon>Ericales</taxon>
        <taxon>Actinidiaceae</taxon>
        <taxon>Actinidia</taxon>
    </lineage>
</organism>
<dbReference type="OMA" id="CGETWVT"/>
<dbReference type="InParanoid" id="A0A2R6PX67"/>
<feature type="domain" description="Myb/SANT-like DNA-binding" evidence="9">
    <location>
        <begin position="94"/>
        <end position="183"/>
    </location>
</feature>
<evidence type="ECO:0000313" key="10">
    <source>
        <dbReference type="EMBL" id="PSR98328.1"/>
    </source>
</evidence>
<reference evidence="11" key="2">
    <citation type="journal article" date="2018" name="BMC Genomics">
        <title>A manually annotated Actinidia chinensis var. chinensis (kiwifruit) genome highlights the challenges associated with draft genomes and gene prediction in plants.</title>
        <authorList>
            <person name="Pilkington S.M."/>
            <person name="Crowhurst R."/>
            <person name="Hilario E."/>
            <person name="Nardozza S."/>
            <person name="Fraser L."/>
            <person name="Peng Y."/>
            <person name="Gunaseelan K."/>
            <person name="Simpson R."/>
            <person name="Tahir J."/>
            <person name="Deroles S.C."/>
            <person name="Templeton K."/>
            <person name="Luo Z."/>
            <person name="Davy M."/>
            <person name="Cheng C."/>
            <person name="McNeilage M."/>
            <person name="Scaglione D."/>
            <person name="Liu Y."/>
            <person name="Zhang Q."/>
            <person name="Datson P."/>
            <person name="De Silva N."/>
            <person name="Gardiner S.E."/>
            <person name="Bassett H."/>
            <person name="Chagne D."/>
            <person name="McCallum J."/>
            <person name="Dzierzon H."/>
            <person name="Deng C."/>
            <person name="Wang Y.Y."/>
            <person name="Barron L."/>
            <person name="Manako K."/>
            <person name="Bowen J."/>
            <person name="Foster T.M."/>
            <person name="Erridge Z.A."/>
            <person name="Tiffin H."/>
            <person name="Waite C.N."/>
            <person name="Davies K.M."/>
            <person name="Grierson E.P."/>
            <person name="Laing W.A."/>
            <person name="Kirk R."/>
            <person name="Chen X."/>
            <person name="Wood M."/>
            <person name="Montefiori M."/>
            <person name="Brummell D.A."/>
            <person name="Schwinn K.E."/>
            <person name="Catanach A."/>
            <person name="Fullerton C."/>
            <person name="Li D."/>
            <person name="Meiyalaghan S."/>
            <person name="Nieuwenhuizen N."/>
            <person name="Read N."/>
            <person name="Prakash R."/>
            <person name="Hunter D."/>
            <person name="Zhang H."/>
            <person name="McKenzie M."/>
            <person name="Knabel M."/>
            <person name="Harris A."/>
            <person name="Allan A.C."/>
            <person name="Gleave A."/>
            <person name="Chen A."/>
            <person name="Janssen B.J."/>
            <person name="Plunkett B."/>
            <person name="Ampomah-Dwamena C."/>
            <person name="Voogd C."/>
            <person name="Leif D."/>
            <person name="Lafferty D."/>
            <person name="Souleyre E.J.F."/>
            <person name="Varkonyi-Gasic E."/>
            <person name="Gambi F."/>
            <person name="Hanley J."/>
            <person name="Yao J.L."/>
            <person name="Cheung J."/>
            <person name="David K.M."/>
            <person name="Warren B."/>
            <person name="Marsh K."/>
            <person name="Snowden K.C."/>
            <person name="Lin-Wang K."/>
            <person name="Brian L."/>
            <person name="Martinez-Sanchez M."/>
            <person name="Wang M."/>
            <person name="Ileperuma N."/>
            <person name="Macnee N."/>
            <person name="Campin R."/>
            <person name="McAtee P."/>
            <person name="Drummond R.S.M."/>
            <person name="Espley R.V."/>
            <person name="Ireland H.S."/>
            <person name="Wu R."/>
            <person name="Atkinson R.G."/>
            <person name="Karunairetnam S."/>
            <person name="Bulley S."/>
            <person name="Chunkath S."/>
            <person name="Hanley Z."/>
            <person name="Storey R."/>
            <person name="Thrimawithana A.H."/>
            <person name="Thomson S."/>
            <person name="David C."/>
            <person name="Testolin R."/>
            <person name="Huang H."/>
            <person name="Hellens R.P."/>
            <person name="Schaffer R.J."/>
        </authorList>
    </citation>
    <scope>NUCLEOTIDE SEQUENCE [LARGE SCALE GENOMIC DNA]</scope>
    <source>
        <strain evidence="11">cv. Red5</strain>
    </source>
</reference>
<accession>A0A2R6PX67</accession>
<keyword evidence="4" id="KW-0665">Pyrimidine biosynthesis</keyword>
<evidence type="ECO:0000256" key="2">
    <source>
        <dbReference type="ARBA" id="ARBA00007614"/>
    </source>
</evidence>
<dbReference type="OrthoDB" id="409889at2759"/>
<dbReference type="EC" id="2.7.4.22" evidence="3"/>
<keyword evidence="11" id="KW-1185">Reference proteome</keyword>
<protein>
    <recommendedName>
        <fullName evidence="3">UMP kinase</fullName>
        <ecNumber evidence="3">2.7.4.22</ecNumber>
    </recommendedName>
    <alternativeName>
        <fullName evidence="5">Uridine monophosphate kinase</fullName>
    </alternativeName>
</protein>
<dbReference type="GO" id="GO:0006225">
    <property type="term" value="P:UDP biosynthetic process"/>
    <property type="evidence" value="ECO:0007669"/>
    <property type="project" value="TreeGrafter"/>
</dbReference>
<evidence type="ECO:0000259" key="9">
    <source>
        <dbReference type="Pfam" id="PF13837"/>
    </source>
</evidence>
<dbReference type="Gene3D" id="1.10.10.60">
    <property type="entry name" value="Homeodomain-like"/>
    <property type="match status" value="1"/>
</dbReference>
<dbReference type="Proteomes" id="UP000241394">
    <property type="component" value="Chromosome LG22"/>
</dbReference>
<dbReference type="Gramene" id="PSR98328">
    <property type="protein sequence ID" value="PSR98328"/>
    <property type="gene ID" value="CEY00_Acc24933"/>
</dbReference>
<sequence length="477" mass="51984">MASCDDDFALLADDNTPPPNPNIDHHHVAAFVHPLQLPPSAADPIPFDDESDPNKSSDKRRDRDEISDGGTPYSHKRSKLSAAGAGDGECRKDREEWSDAAIASLLDAYLDKFTQLNRGNLRGRDWEEVAASVSERCEKHTKSVEQCKNKVDNLKKRYKLERHRMNNGGVSASHWPWFKKMELIVGNSLQSKVVSEDEKAVAGTSNSVRQSKRYGTATASPGGQIIALKSKPLTNPRWRRVVFKISGTALAGTVPQNIDPKVAMLIAREVSTACRVGVEVAIVVGGRNFFCGDTWVTATGLDRCTAYQIGMMATVMNSILLQSALEKMGIKTRVQTAFSMPEVAEPYSRQRAIRHLEKGRVVIFGGIGAGTGNPLFSTDTAAALRASEIQADAVLKGTNVDGVYLCDSRNNNVVSEHISFRELASRGASPMDMMAVTFCEENGIPVVLFNLHEPGNISRALCGEQVGTRIDQTGRVS</sequence>
<dbReference type="FunFam" id="3.40.1160.10:FF:000028">
    <property type="entry name" value="Uridylate kinase isoform A"/>
    <property type="match status" value="1"/>
</dbReference>
<proteinExistence type="inferred from homology"/>
<dbReference type="GO" id="GO:0005737">
    <property type="term" value="C:cytoplasm"/>
    <property type="evidence" value="ECO:0007669"/>
    <property type="project" value="InterPro"/>
</dbReference>
<comment type="caution">
    <text evidence="10">The sequence shown here is derived from an EMBL/GenBank/DDBJ whole genome shotgun (WGS) entry which is preliminary data.</text>
</comment>
<dbReference type="EMBL" id="NKQK01000022">
    <property type="protein sequence ID" value="PSR98328.1"/>
    <property type="molecule type" value="Genomic_DNA"/>
</dbReference>